<name>A0ABS1R745_9SPHI</name>
<sequence length="375" mass="44331">MKKATYLIILLFVTLSYQSKAQDFKTRYFDEAPNNLKRFYFDQNYFLVDKDCEFKYLERVTSFDKNTNKFEGVFKDFDPNGRLTLTGQYQDGKKEGEFKAFHPNGVLKWETTFLNDSPSGSWKYYYPDSKPMLFITLNQDEFYINQYWNRLGEQLVKDGEGKYDITLPIIGFTDHGYTSFNRQGKVKNGQPDGIWYVSFVSDGKRQDRILLFIEQYEDGLFKGKHFEEGFDHLLITEEDFVFTPNDYFPRAEFLLSKKCSFDEFTGFNIFIANKFMQYLDEVDYPRNQDSEKEISFEVNVSKNGLPSSPKLENLNSFSKEERFFLNQMINQIRYYLPSFYQNVPIIDTLNVKFVIQTQSGKIHISPVQIQRTKGM</sequence>
<feature type="signal peptide" evidence="1">
    <location>
        <begin position="1"/>
        <end position="21"/>
    </location>
</feature>
<dbReference type="EMBL" id="JAERTY010000009">
    <property type="protein sequence ID" value="MBL1410539.1"/>
    <property type="molecule type" value="Genomic_DNA"/>
</dbReference>
<evidence type="ECO:0000313" key="2">
    <source>
        <dbReference type="EMBL" id="MBL1410539.1"/>
    </source>
</evidence>
<feature type="chain" id="PRO_5046620563" description="MORN repeat protein" evidence="1">
    <location>
        <begin position="22"/>
        <end position="375"/>
    </location>
</feature>
<reference evidence="2 3" key="1">
    <citation type="submission" date="2021-01" db="EMBL/GenBank/DDBJ databases">
        <title>C459-1 draft genome sequence.</title>
        <authorList>
            <person name="Zhang X.-F."/>
        </authorList>
    </citation>
    <scope>NUCLEOTIDE SEQUENCE [LARGE SCALE GENOMIC DNA]</scope>
    <source>
        <strain evidence="3">C459-1</strain>
    </source>
</reference>
<protein>
    <recommendedName>
        <fullName evidence="4">MORN repeat protein</fullName>
    </recommendedName>
</protein>
<comment type="caution">
    <text evidence="2">The sequence shown here is derived from an EMBL/GenBank/DDBJ whole genome shotgun (WGS) entry which is preliminary data.</text>
</comment>
<dbReference type="SUPFAM" id="SSF82185">
    <property type="entry name" value="Histone H3 K4-specific methyltransferase SET7/9 N-terminal domain"/>
    <property type="match status" value="1"/>
</dbReference>
<keyword evidence="1" id="KW-0732">Signal</keyword>
<accession>A0ABS1R745</accession>
<dbReference type="Proteomes" id="UP000625283">
    <property type="component" value="Unassembled WGS sequence"/>
</dbReference>
<dbReference type="Pfam" id="PF07661">
    <property type="entry name" value="MORN_2"/>
    <property type="match status" value="1"/>
</dbReference>
<dbReference type="Gene3D" id="2.20.110.10">
    <property type="entry name" value="Histone H3 K4-specific methyltransferase SET7/9 N-terminal domain"/>
    <property type="match status" value="1"/>
</dbReference>
<gene>
    <name evidence="2" type="ORF">JKG61_17405</name>
</gene>
<evidence type="ECO:0008006" key="4">
    <source>
        <dbReference type="Google" id="ProtNLM"/>
    </source>
</evidence>
<keyword evidence="3" id="KW-1185">Reference proteome</keyword>
<dbReference type="InterPro" id="IPR011652">
    <property type="entry name" value="MORN_2"/>
</dbReference>
<evidence type="ECO:0000313" key="3">
    <source>
        <dbReference type="Proteomes" id="UP000625283"/>
    </source>
</evidence>
<organism evidence="2 3">
    <name type="scientific">Sphingobacterium faecale</name>
    <dbReference type="NCBI Taxonomy" id="2803775"/>
    <lineage>
        <taxon>Bacteria</taxon>
        <taxon>Pseudomonadati</taxon>
        <taxon>Bacteroidota</taxon>
        <taxon>Sphingobacteriia</taxon>
        <taxon>Sphingobacteriales</taxon>
        <taxon>Sphingobacteriaceae</taxon>
        <taxon>Sphingobacterium</taxon>
    </lineage>
</organism>
<evidence type="ECO:0000256" key="1">
    <source>
        <dbReference type="SAM" id="SignalP"/>
    </source>
</evidence>
<dbReference type="RefSeq" id="WP_202104220.1">
    <property type="nucleotide sequence ID" value="NZ_JAERTY010000009.1"/>
</dbReference>
<proteinExistence type="predicted"/>